<reference evidence="1" key="2">
    <citation type="submission" date="2020-09" db="EMBL/GenBank/DDBJ databases">
        <authorList>
            <person name="Sun Q."/>
            <person name="Ohkuma M."/>
        </authorList>
    </citation>
    <scope>NUCLEOTIDE SEQUENCE</scope>
    <source>
        <strain evidence="1">JCM 4637</strain>
    </source>
</reference>
<name>A0A919CG11_9ACTN</name>
<comment type="caution">
    <text evidence="1">The sequence shown here is derived from an EMBL/GenBank/DDBJ whole genome shotgun (WGS) entry which is preliminary data.</text>
</comment>
<organism evidence="1 2">
    <name type="scientific">Streptomyces finlayi</name>
    <dbReference type="NCBI Taxonomy" id="67296"/>
    <lineage>
        <taxon>Bacteria</taxon>
        <taxon>Bacillati</taxon>
        <taxon>Actinomycetota</taxon>
        <taxon>Actinomycetes</taxon>
        <taxon>Kitasatosporales</taxon>
        <taxon>Streptomycetaceae</taxon>
        <taxon>Streptomyces</taxon>
    </lineage>
</organism>
<accession>A0A919CG11</accession>
<reference evidence="1" key="1">
    <citation type="journal article" date="2014" name="Int. J. Syst. Evol. Microbiol.">
        <title>Complete genome sequence of Corynebacterium casei LMG S-19264T (=DSM 44701T), isolated from a smear-ripened cheese.</title>
        <authorList>
            <consortium name="US DOE Joint Genome Institute (JGI-PGF)"/>
            <person name="Walter F."/>
            <person name="Albersmeier A."/>
            <person name="Kalinowski J."/>
            <person name="Ruckert C."/>
        </authorList>
    </citation>
    <scope>NUCLEOTIDE SEQUENCE</scope>
    <source>
        <strain evidence="1">JCM 4637</strain>
    </source>
</reference>
<dbReference type="RefSeq" id="WP_189828517.1">
    <property type="nucleotide sequence ID" value="NZ_BMVC01000033.1"/>
</dbReference>
<gene>
    <name evidence="1" type="ORF">GCM10010334_82760</name>
</gene>
<protein>
    <submittedName>
        <fullName evidence="1">Uncharacterized protein</fullName>
    </submittedName>
</protein>
<evidence type="ECO:0000313" key="1">
    <source>
        <dbReference type="EMBL" id="GHD19263.1"/>
    </source>
</evidence>
<sequence>MAAISPASRLITAAARERLRPLGLRQQGRSRIWIDDHGWWITVVEFSSPRWSQGSGLTVGAMWLWQDLAHLAFDFHEQVRTAEDFRNERQFTSAAATLAQEAEQRIEDFRTRFADLNSAATTLIERPSRTGYLWEDFNAGIAAALTGQPGIARHRLARIQREDPIADWITELQQTARTVSELAEDTTALQDWAQARITSCREKLSLPPLPNPLSTA</sequence>
<dbReference type="AlphaFoldDB" id="A0A919CG11"/>
<evidence type="ECO:0000313" key="2">
    <source>
        <dbReference type="Proteomes" id="UP000638353"/>
    </source>
</evidence>
<dbReference type="EMBL" id="BMVC01000033">
    <property type="protein sequence ID" value="GHD19263.1"/>
    <property type="molecule type" value="Genomic_DNA"/>
</dbReference>
<dbReference type="Proteomes" id="UP000638353">
    <property type="component" value="Unassembled WGS sequence"/>
</dbReference>
<proteinExistence type="predicted"/>